<proteinExistence type="predicted"/>
<dbReference type="PANTHER" id="PTHR11360:SF308">
    <property type="entry name" value="BLL3089 PROTEIN"/>
    <property type="match status" value="1"/>
</dbReference>
<protein>
    <submittedName>
        <fullName evidence="6">MFS transporter</fullName>
    </submittedName>
</protein>
<accession>A0A420ESB6</accession>
<sequence length="397" mass="41565">MLCATATVHSVFGTFLVPLSETFNWTRASISVVLAIIALSSAIVYPLAGRYADKHGTRRMILFGNLLFALSVAALAFTNGSLPLFYATFLAIGIFGGLPSTAIFSKLVAEWFRDNRGTALGISAGIGNGIGAVCLPIIAALLVAHAGWRIGYLGIALMIAGIGTPIYFLFLHDAPGFGEKTEEQEGDGTDPVGGLSIAEAARKSSFWLIMLAIASGGGISTAILSHVVPIVGDRGFGLATGTAVVSVFALVASLWQIVTGRLLDRSSGPRIVVPMYALAILGLFLLEYGASSPFLIAGGICLGIALGCQFGSLPFFIARYFGLRHFGAILGVMYSAVIAAQGTTPVLLDMAFDRYQTYRPAILIAMVVIAAGSLLLLLLPSYRNQIGKGAPVMTVSH</sequence>
<comment type="caution">
    <text evidence="6">The sequence shown here is derived from an EMBL/GenBank/DDBJ whole genome shotgun (WGS) entry which is preliminary data.</text>
</comment>
<evidence type="ECO:0000256" key="4">
    <source>
        <dbReference type="SAM" id="Phobius"/>
    </source>
</evidence>
<feature type="transmembrane region" description="Helical" evidence="4">
    <location>
        <begin position="294"/>
        <end position="316"/>
    </location>
</feature>
<feature type="transmembrane region" description="Helical" evidence="4">
    <location>
        <begin position="120"/>
        <end position="144"/>
    </location>
</feature>
<evidence type="ECO:0000256" key="1">
    <source>
        <dbReference type="ARBA" id="ARBA00022692"/>
    </source>
</evidence>
<reference evidence="6 7" key="1">
    <citation type="submission" date="2018-09" db="EMBL/GenBank/DDBJ databases">
        <title>Altererythrobacter spongiae sp. nov., isolated from a marine sponge.</title>
        <authorList>
            <person name="Zhuang L."/>
            <person name="Luo L."/>
        </authorList>
    </citation>
    <scope>NUCLEOTIDE SEQUENCE [LARGE SCALE GENOMIC DNA]</scope>
    <source>
        <strain evidence="6 7">HN-Y73</strain>
    </source>
</reference>
<dbReference type="InterPro" id="IPR020846">
    <property type="entry name" value="MFS_dom"/>
</dbReference>
<dbReference type="Proteomes" id="UP000284395">
    <property type="component" value="Unassembled WGS sequence"/>
</dbReference>
<feature type="domain" description="Major facilitator superfamily (MFS) profile" evidence="5">
    <location>
        <begin position="1"/>
        <end position="383"/>
    </location>
</feature>
<feature type="transmembrane region" description="Helical" evidence="4">
    <location>
        <begin position="206"/>
        <end position="230"/>
    </location>
</feature>
<evidence type="ECO:0000256" key="3">
    <source>
        <dbReference type="ARBA" id="ARBA00023136"/>
    </source>
</evidence>
<feature type="transmembrane region" description="Helical" evidence="4">
    <location>
        <begin position="360"/>
        <end position="379"/>
    </location>
</feature>
<feature type="transmembrane region" description="Helical" evidence="4">
    <location>
        <begin position="150"/>
        <end position="170"/>
    </location>
</feature>
<dbReference type="InterPro" id="IPR050327">
    <property type="entry name" value="Proton-linked_MCT"/>
</dbReference>
<keyword evidence="1 4" id="KW-0812">Transmembrane</keyword>
<name>A0A420ESB6_9SPHN</name>
<keyword evidence="7" id="KW-1185">Reference proteome</keyword>
<dbReference type="InterPro" id="IPR036259">
    <property type="entry name" value="MFS_trans_sf"/>
</dbReference>
<gene>
    <name evidence="6" type="ORF">D6851_01170</name>
</gene>
<dbReference type="GO" id="GO:0022857">
    <property type="term" value="F:transmembrane transporter activity"/>
    <property type="evidence" value="ECO:0007669"/>
    <property type="project" value="InterPro"/>
</dbReference>
<feature type="transmembrane region" description="Helical" evidence="4">
    <location>
        <begin position="270"/>
        <end position="288"/>
    </location>
</feature>
<evidence type="ECO:0000256" key="2">
    <source>
        <dbReference type="ARBA" id="ARBA00022989"/>
    </source>
</evidence>
<keyword evidence="2 4" id="KW-1133">Transmembrane helix</keyword>
<dbReference type="PANTHER" id="PTHR11360">
    <property type="entry name" value="MONOCARBOXYLATE TRANSPORTER"/>
    <property type="match status" value="1"/>
</dbReference>
<dbReference type="Pfam" id="PF07690">
    <property type="entry name" value="MFS_1"/>
    <property type="match status" value="1"/>
</dbReference>
<dbReference type="EMBL" id="RAPF01000001">
    <property type="protein sequence ID" value="RKF23567.1"/>
    <property type="molecule type" value="Genomic_DNA"/>
</dbReference>
<dbReference type="AlphaFoldDB" id="A0A420ESB6"/>
<feature type="transmembrane region" description="Helical" evidence="4">
    <location>
        <begin position="28"/>
        <end position="48"/>
    </location>
</feature>
<dbReference type="OrthoDB" id="9796632at2"/>
<dbReference type="Gene3D" id="1.20.1250.20">
    <property type="entry name" value="MFS general substrate transporter like domains"/>
    <property type="match status" value="2"/>
</dbReference>
<dbReference type="InterPro" id="IPR011701">
    <property type="entry name" value="MFS"/>
</dbReference>
<dbReference type="PROSITE" id="PS50850">
    <property type="entry name" value="MFS"/>
    <property type="match status" value="1"/>
</dbReference>
<evidence type="ECO:0000259" key="5">
    <source>
        <dbReference type="PROSITE" id="PS50850"/>
    </source>
</evidence>
<feature type="transmembrane region" description="Helical" evidence="4">
    <location>
        <begin position="328"/>
        <end position="348"/>
    </location>
</feature>
<feature type="transmembrane region" description="Helical" evidence="4">
    <location>
        <begin position="60"/>
        <end position="78"/>
    </location>
</feature>
<keyword evidence="3 4" id="KW-0472">Membrane</keyword>
<evidence type="ECO:0000313" key="6">
    <source>
        <dbReference type="EMBL" id="RKF23567.1"/>
    </source>
</evidence>
<evidence type="ECO:0000313" key="7">
    <source>
        <dbReference type="Proteomes" id="UP000284395"/>
    </source>
</evidence>
<feature type="transmembrane region" description="Helical" evidence="4">
    <location>
        <begin position="236"/>
        <end position="258"/>
    </location>
</feature>
<organism evidence="6 7">
    <name type="scientific">Altericroceibacterium spongiae</name>
    <dbReference type="NCBI Taxonomy" id="2320269"/>
    <lineage>
        <taxon>Bacteria</taxon>
        <taxon>Pseudomonadati</taxon>
        <taxon>Pseudomonadota</taxon>
        <taxon>Alphaproteobacteria</taxon>
        <taxon>Sphingomonadales</taxon>
        <taxon>Erythrobacteraceae</taxon>
        <taxon>Altericroceibacterium</taxon>
    </lineage>
</organism>
<feature type="transmembrane region" description="Helical" evidence="4">
    <location>
        <begin position="84"/>
        <end position="108"/>
    </location>
</feature>
<dbReference type="SUPFAM" id="SSF103473">
    <property type="entry name" value="MFS general substrate transporter"/>
    <property type="match status" value="1"/>
</dbReference>